<proteinExistence type="predicted"/>
<evidence type="ECO:0000313" key="2">
    <source>
        <dbReference type="EMBL" id="KZT33042.1"/>
    </source>
</evidence>
<dbReference type="EMBL" id="KV428272">
    <property type="protein sequence ID" value="KZT33042.1"/>
    <property type="molecule type" value="Genomic_DNA"/>
</dbReference>
<dbReference type="Proteomes" id="UP000076798">
    <property type="component" value="Unassembled WGS sequence"/>
</dbReference>
<dbReference type="OrthoDB" id="5584477at2759"/>
<dbReference type="AlphaFoldDB" id="A0A165YAG9"/>
<evidence type="ECO:0000259" key="1">
    <source>
        <dbReference type="Pfam" id="PF17667"/>
    </source>
</evidence>
<organism evidence="2 3">
    <name type="scientific">Sistotremastrum suecicum HHB10207 ss-3</name>
    <dbReference type="NCBI Taxonomy" id="1314776"/>
    <lineage>
        <taxon>Eukaryota</taxon>
        <taxon>Fungi</taxon>
        <taxon>Dikarya</taxon>
        <taxon>Basidiomycota</taxon>
        <taxon>Agaricomycotina</taxon>
        <taxon>Agaricomycetes</taxon>
        <taxon>Sistotremastrales</taxon>
        <taxon>Sistotremastraceae</taxon>
        <taxon>Sistotremastrum</taxon>
    </lineage>
</organism>
<evidence type="ECO:0000313" key="3">
    <source>
        <dbReference type="Proteomes" id="UP000076798"/>
    </source>
</evidence>
<reference evidence="2 3" key="1">
    <citation type="journal article" date="2016" name="Mol. Biol. Evol.">
        <title>Comparative Genomics of Early-Diverging Mushroom-Forming Fungi Provides Insights into the Origins of Lignocellulose Decay Capabilities.</title>
        <authorList>
            <person name="Nagy L.G."/>
            <person name="Riley R."/>
            <person name="Tritt A."/>
            <person name="Adam C."/>
            <person name="Daum C."/>
            <person name="Floudas D."/>
            <person name="Sun H."/>
            <person name="Yadav J.S."/>
            <person name="Pangilinan J."/>
            <person name="Larsson K.H."/>
            <person name="Matsuura K."/>
            <person name="Barry K."/>
            <person name="Labutti K."/>
            <person name="Kuo R."/>
            <person name="Ohm R.A."/>
            <person name="Bhattacharya S.S."/>
            <person name="Shirouzu T."/>
            <person name="Yoshinaga Y."/>
            <person name="Martin F.M."/>
            <person name="Grigoriev I.V."/>
            <person name="Hibbett D.S."/>
        </authorList>
    </citation>
    <scope>NUCLEOTIDE SEQUENCE [LARGE SCALE GENOMIC DNA]</scope>
    <source>
        <strain evidence="2 3">HHB10207 ss-3</strain>
    </source>
</reference>
<dbReference type="InterPro" id="IPR040976">
    <property type="entry name" value="Pkinase_fungal"/>
</dbReference>
<dbReference type="Pfam" id="PF17667">
    <property type="entry name" value="Pkinase_fungal"/>
    <property type="match status" value="1"/>
</dbReference>
<gene>
    <name evidence="2" type="ORF">SISSUDRAFT_1132789</name>
</gene>
<accession>A0A165YAG9</accession>
<feature type="domain" description="Fungal-type protein kinase" evidence="1">
    <location>
        <begin position="44"/>
        <end position="111"/>
    </location>
</feature>
<sequence length="232" mass="26635">MITSTKPALFDITSDDSATEGSASYTIEQCQADADLSENIAGRTEALDKGMFIDADHAMDWRDKTGIRFEHRLGTLPYISLRFLDVLTWYTTDKLSHSVMDDLEPFIWVLLPVILFEVKFSQQEAWLWQLRELKQSDHYSFRFAMQAHFNEDVEWDSPRDQNMLPYVPVLTELFSLAREGAKDARNLEKIASGNRLTSDHSLETCEGLQGYYLKYLDILSAASESESLPESW</sequence>
<keyword evidence="3" id="KW-1185">Reference proteome</keyword>
<name>A0A165YAG9_9AGAM</name>
<protein>
    <recommendedName>
        <fullName evidence="1">Fungal-type protein kinase domain-containing protein</fullName>
    </recommendedName>
</protein>